<feature type="chain" id="PRO_5045404892" description="Macroglobulin domain-containing protein" evidence="1">
    <location>
        <begin position="28"/>
        <end position="802"/>
    </location>
</feature>
<comment type="caution">
    <text evidence="2">The sequence shown here is derived from an EMBL/GenBank/DDBJ whole genome shotgun (WGS) entry which is preliminary data.</text>
</comment>
<dbReference type="EMBL" id="JAKLTR010000001">
    <property type="protein sequence ID" value="MCG2613109.1"/>
    <property type="molecule type" value="Genomic_DNA"/>
</dbReference>
<proteinExistence type="predicted"/>
<evidence type="ECO:0000313" key="2">
    <source>
        <dbReference type="EMBL" id="MCG2613109.1"/>
    </source>
</evidence>
<reference evidence="2" key="1">
    <citation type="submission" date="2022-01" db="EMBL/GenBank/DDBJ databases">
        <authorList>
            <person name="Jo J.-H."/>
            <person name="Im W.-T."/>
        </authorList>
    </citation>
    <scope>NUCLEOTIDE SEQUENCE</scope>
    <source>
        <strain evidence="2">NA20</strain>
    </source>
</reference>
<gene>
    <name evidence="2" type="ORF">LZZ85_02420</name>
</gene>
<keyword evidence="3" id="KW-1185">Reference proteome</keyword>
<protein>
    <recommendedName>
        <fullName evidence="4">Macroglobulin domain-containing protein</fullName>
    </recommendedName>
</protein>
<evidence type="ECO:0000256" key="1">
    <source>
        <dbReference type="SAM" id="SignalP"/>
    </source>
</evidence>
<keyword evidence="1" id="KW-0732">Signal</keyword>
<name>A0ABS9KLC1_9BACT</name>
<dbReference type="Proteomes" id="UP001165367">
    <property type="component" value="Unassembled WGS sequence"/>
</dbReference>
<evidence type="ECO:0008006" key="4">
    <source>
        <dbReference type="Google" id="ProtNLM"/>
    </source>
</evidence>
<feature type="signal peptide" evidence="1">
    <location>
        <begin position="1"/>
        <end position="27"/>
    </location>
</feature>
<organism evidence="2 3">
    <name type="scientific">Terrimonas ginsenosidimutans</name>
    <dbReference type="NCBI Taxonomy" id="2908004"/>
    <lineage>
        <taxon>Bacteria</taxon>
        <taxon>Pseudomonadati</taxon>
        <taxon>Bacteroidota</taxon>
        <taxon>Chitinophagia</taxon>
        <taxon>Chitinophagales</taxon>
        <taxon>Chitinophagaceae</taxon>
        <taxon>Terrimonas</taxon>
    </lineage>
</organism>
<accession>A0ABS9KLC1</accession>
<sequence>MKKISFLPQAALSLLVIASAAFAPAHAQKTMQQVDASIADFAEKFGPERAYLHYDKQAYSPGETIWFKAYVMNEVLPAIESKSFYTDVLDEKGNLLQHITSPMVDGVTNGQFEIPLDYKGQFVFFRAYTRWMLNFDSAFLFTKQIRVLGNDPKTAAARPQTIATLQFFPEGGDAIVGQPTKIAFKANDQWGKPVKIKGTITDAQGKFVDSLRPLHNGMGFFMLIPDGSTYTANWKDEKEVGHTTKLPAAKTSGASLQVQVAGTTRRFQVNYSADIAKANDSLHIIGTMYQHEVFRVSKATAGSEVKGAVPTQNLPTGLLTFTVFDKNWAPLAERVSFINNEDLIFKPEFEVQHWGLNKRARNEIKITLPDSLVGSLSIAVTDEAIGKDTSRNIVSHLLLSSEIRGDVYNASHYFTSNDELMSQKLDLVMLTHGWRRFKWDEVLSGKTPKPLFAKDTSYMTLSGTVFGAIPGQIPPGAAVVLMLKQKKSEGQVLLVPIESNGTINERSVIIFDTAQIYYQFQNKDLKNATLQFMTDRLQPPTVRKTVGRFGFAILADTLGNYRQWLMANESNDIAEKNKIKTLENVIVKSKTKSPVQVLDEKYASGLFSGGDGYQFDLVNDPFAKSAIDIFTYLQGKVAGLQISGNGSNTTLTWRQGTPALYLDEMNSDVQMVSSISVQDVAYIKVFRPPFMGGFNGGNGAIAIYTRRGNDVRNEPGKGLANNKVEGYTAIREFYSPNYSSFNQENEQRDLRSTLYWNPNIEMTSRKPVVLTFYNNDVTKAFRVIIEGMTRDGRLAHYEEIME</sequence>
<evidence type="ECO:0000313" key="3">
    <source>
        <dbReference type="Proteomes" id="UP001165367"/>
    </source>
</evidence>
<dbReference type="RefSeq" id="WP_237868334.1">
    <property type="nucleotide sequence ID" value="NZ_JAKLTR010000001.1"/>
</dbReference>
<dbReference type="Gene3D" id="2.60.40.1930">
    <property type="match status" value="1"/>
</dbReference>